<dbReference type="Gene3D" id="2.60.120.260">
    <property type="entry name" value="Galactose-binding domain-like"/>
    <property type="match status" value="1"/>
</dbReference>
<dbReference type="InterPro" id="IPR000421">
    <property type="entry name" value="FA58C"/>
</dbReference>
<evidence type="ECO:0000256" key="7">
    <source>
        <dbReference type="ARBA" id="ARBA00022729"/>
    </source>
</evidence>
<dbReference type="Proteomes" id="UP000225706">
    <property type="component" value="Unassembled WGS sequence"/>
</dbReference>
<evidence type="ECO:0000256" key="6">
    <source>
        <dbReference type="ARBA" id="ARBA00022692"/>
    </source>
</evidence>
<dbReference type="InterPro" id="IPR008979">
    <property type="entry name" value="Galactose-bd-like_sf"/>
</dbReference>
<keyword evidence="10" id="KW-0130">Cell adhesion</keyword>
<evidence type="ECO:0000256" key="3">
    <source>
        <dbReference type="ARBA" id="ARBA00004613"/>
    </source>
</evidence>
<dbReference type="Pfam" id="PF00754">
    <property type="entry name" value="F5_F8_type_C"/>
    <property type="match status" value="1"/>
</dbReference>
<keyword evidence="13" id="KW-1015">Disulfide bond</keyword>
<feature type="transmembrane region" description="Helical" evidence="15">
    <location>
        <begin position="498"/>
        <end position="522"/>
    </location>
</feature>
<dbReference type="GO" id="GO:0038023">
    <property type="term" value="F:signaling receptor activity"/>
    <property type="evidence" value="ECO:0007669"/>
    <property type="project" value="TreeGrafter"/>
</dbReference>
<name>A0A2B4S8A5_STYPI</name>
<evidence type="ECO:0000256" key="5">
    <source>
        <dbReference type="ARBA" id="ARBA00022525"/>
    </source>
</evidence>
<dbReference type="GO" id="GO:0007155">
    <property type="term" value="P:cell adhesion"/>
    <property type="evidence" value="ECO:0007669"/>
    <property type="project" value="UniProtKB-KW"/>
</dbReference>
<keyword evidence="18" id="KW-1185">Reference proteome</keyword>
<evidence type="ECO:0000313" key="18">
    <source>
        <dbReference type="Proteomes" id="UP000225706"/>
    </source>
</evidence>
<protein>
    <submittedName>
        <fullName evidence="17">Discoidin domain-containing receptor 2</fullName>
    </submittedName>
</protein>
<evidence type="ECO:0000256" key="15">
    <source>
        <dbReference type="SAM" id="Phobius"/>
    </source>
</evidence>
<dbReference type="GO" id="GO:0005886">
    <property type="term" value="C:plasma membrane"/>
    <property type="evidence" value="ECO:0007669"/>
    <property type="project" value="UniProtKB-SubCell"/>
</dbReference>
<dbReference type="InterPro" id="IPR048525">
    <property type="entry name" value="DDR1-2_DS-like"/>
</dbReference>
<dbReference type="PANTHER" id="PTHR46806:SF5">
    <property type="entry name" value="F5_8 TYPE C DOMAIN-CONTAINING PROTEIN"/>
    <property type="match status" value="1"/>
</dbReference>
<evidence type="ECO:0000256" key="4">
    <source>
        <dbReference type="ARBA" id="ARBA00022475"/>
    </source>
</evidence>
<feature type="domain" description="F5/8 type C" evidence="16">
    <location>
        <begin position="102"/>
        <end position="257"/>
    </location>
</feature>
<evidence type="ECO:0000256" key="12">
    <source>
        <dbReference type="ARBA" id="ARBA00023136"/>
    </source>
</evidence>
<keyword evidence="17" id="KW-0675">Receptor</keyword>
<dbReference type="OrthoDB" id="6071166at2759"/>
<gene>
    <name evidence="17" type="primary">Ddr2</name>
    <name evidence="17" type="ORF">AWC38_SpisGene8448</name>
</gene>
<keyword evidence="4" id="KW-1003">Cell membrane</keyword>
<dbReference type="GO" id="GO:0012505">
    <property type="term" value="C:endomembrane system"/>
    <property type="evidence" value="ECO:0007669"/>
    <property type="project" value="UniProtKB-SubCell"/>
</dbReference>
<comment type="caution">
    <text evidence="17">The sequence shown here is derived from an EMBL/GenBank/DDBJ whole genome shotgun (WGS) entry which is preliminary data.</text>
</comment>
<evidence type="ECO:0000256" key="8">
    <source>
        <dbReference type="ARBA" id="ARBA00022741"/>
    </source>
</evidence>
<dbReference type="GO" id="GO:0005524">
    <property type="term" value="F:ATP binding"/>
    <property type="evidence" value="ECO:0007669"/>
    <property type="project" value="UniProtKB-KW"/>
</dbReference>
<keyword evidence="14" id="KW-0325">Glycoprotein</keyword>
<organism evidence="17 18">
    <name type="scientific">Stylophora pistillata</name>
    <name type="common">Smooth cauliflower coral</name>
    <dbReference type="NCBI Taxonomy" id="50429"/>
    <lineage>
        <taxon>Eukaryota</taxon>
        <taxon>Metazoa</taxon>
        <taxon>Cnidaria</taxon>
        <taxon>Anthozoa</taxon>
        <taxon>Hexacorallia</taxon>
        <taxon>Scleractinia</taxon>
        <taxon>Astrocoeniina</taxon>
        <taxon>Pocilloporidae</taxon>
        <taxon>Stylophora</taxon>
    </lineage>
</organism>
<dbReference type="AlphaFoldDB" id="A0A2B4S8A5"/>
<keyword evidence="11 15" id="KW-1133">Transmembrane helix</keyword>
<evidence type="ECO:0000259" key="16">
    <source>
        <dbReference type="PROSITE" id="PS50022"/>
    </source>
</evidence>
<evidence type="ECO:0000256" key="2">
    <source>
        <dbReference type="ARBA" id="ARBA00004251"/>
    </source>
</evidence>
<keyword evidence="9" id="KW-0067">ATP-binding</keyword>
<evidence type="ECO:0000256" key="14">
    <source>
        <dbReference type="ARBA" id="ARBA00023180"/>
    </source>
</evidence>
<dbReference type="Pfam" id="PF21114">
    <property type="entry name" value="DDR1-2_DS-like"/>
    <property type="match status" value="1"/>
</dbReference>
<evidence type="ECO:0000256" key="9">
    <source>
        <dbReference type="ARBA" id="ARBA00022840"/>
    </source>
</evidence>
<proteinExistence type="predicted"/>
<keyword evidence="7" id="KW-0732">Signal</keyword>
<evidence type="ECO:0000256" key="10">
    <source>
        <dbReference type="ARBA" id="ARBA00022889"/>
    </source>
</evidence>
<dbReference type="GO" id="GO:0005576">
    <property type="term" value="C:extracellular region"/>
    <property type="evidence" value="ECO:0007669"/>
    <property type="project" value="UniProtKB-SubCell"/>
</dbReference>
<keyword evidence="6 15" id="KW-0812">Transmembrane</keyword>
<dbReference type="PANTHER" id="PTHR46806">
    <property type="entry name" value="F5/8 TYPE C DOMAIN-CONTAINING PROTEIN"/>
    <property type="match status" value="1"/>
</dbReference>
<accession>A0A2B4S8A5</accession>
<dbReference type="EMBL" id="LSMT01000116">
    <property type="protein sequence ID" value="PFX26894.1"/>
    <property type="molecule type" value="Genomic_DNA"/>
</dbReference>
<keyword evidence="8" id="KW-0547">Nucleotide-binding</keyword>
<dbReference type="SMART" id="SM00231">
    <property type="entry name" value="FA58C"/>
    <property type="match status" value="1"/>
</dbReference>
<evidence type="ECO:0000256" key="11">
    <source>
        <dbReference type="ARBA" id="ARBA00022989"/>
    </source>
</evidence>
<keyword evidence="5" id="KW-0964">Secreted</keyword>
<sequence length="640" mass="73157">MRHTTFRPVQWNSFRPFLMETRITQNLARLSRLPSFVSLPAESPRYVTYKNKQKLLRASGIVTKHVLLSFRSKNMFVKLMETTIKLIPLLVVFSKVSSAEKCDSPLGILIPDNQWSASSTVDYASFGAYHGRMNNSPDTVGWCSSTVKEEKAFIEVDLGRNMHVSALSTVGVLVKNDSTGNFSFMYVSQYFLAYKRDGDLKWRRYHRNDVSVTLIKTNDSRVHKHHLQTPRIARHVRLVLDQGVGDRWCLKLEIHGCSWTKHDGLVSYRISQGNIRQNLPGWNSLRDNGYDGTRLSFGKKIGVLYRGLGQLTDGVIGRNADWNDTDNPNWIDWIGWQDSKTVDPTVTFEFSSLRKFSSVHFHVLNLPGHHEKMLFSKVVLSFSRDGEYFAWKTIYEPSMAKRTALGDKAVWIEVNLDGNIGNHVTCEFVYYGWWVLISEVEFESEEVTIDHIPETEPNFQPGITTTANTLDNEINTTDRIVVEETSFDEASDGSWDTVLTGCLAAAGVIGALLLCVLAVLIWRRRSRRTRAAEQDLDNRPIRIINPSKKNSLNRRNDPGAQQIRFERLKMLGRGMDEDEDDEEEEMDLMMEKCNLNNARLLMGDQDISKNLRPQSREISLEEEKAEVLAEMRKVSESSDD</sequence>
<dbReference type="SUPFAM" id="SSF49785">
    <property type="entry name" value="Galactose-binding domain-like"/>
    <property type="match status" value="1"/>
</dbReference>
<evidence type="ECO:0000256" key="1">
    <source>
        <dbReference type="ARBA" id="ARBA00004184"/>
    </source>
</evidence>
<keyword evidence="12 15" id="KW-0472">Membrane</keyword>
<comment type="subcellular location">
    <subcellularLocation>
        <location evidence="2">Cell membrane</location>
        <topology evidence="2">Single-pass type I membrane protein</topology>
    </subcellularLocation>
    <subcellularLocation>
        <location evidence="1">Endomembrane system</location>
        <topology evidence="1">Peripheral membrane protein</topology>
    </subcellularLocation>
    <subcellularLocation>
        <location evidence="3">Secreted</location>
    </subcellularLocation>
</comment>
<evidence type="ECO:0000313" key="17">
    <source>
        <dbReference type="EMBL" id="PFX26894.1"/>
    </source>
</evidence>
<evidence type="ECO:0000256" key="13">
    <source>
        <dbReference type="ARBA" id="ARBA00023157"/>
    </source>
</evidence>
<dbReference type="PROSITE" id="PS50022">
    <property type="entry name" value="FA58C_3"/>
    <property type="match status" value="1"/>
</dbReference>
<reference evidence="18" key="1">
    <citation type="journal article" date="2017" name="bioRxiv">
        <title>Comparative analysis of the genomes of Stylophora pistillata and Acropora digitifera provides evidence for extensive differences between species of corals.</title>
        <authorList>
            <person name="Voolstra C.R."/>
            <person name="Li Y."/>
            <person name="Liew Y.J."/>
            <person name="Baumgarten S."/>
            <person name="Zoccola D."/>
            <person name="Flot J.-F."/>
            <person name="Tambutte S."/>
            <person name="Allemand D."/>
            <person name="Aranda M."/>
        </authorList>
    </citation>
    <scope>NUCLEOTIDE SEQUENCE [LARGE SCALE GENOMIC DNA]</scope>
</reference>
<dbReference type="InterPro" id="IPR050633">
    <property type="entry name" value="Neuropilin_MCO_CoagFactor"/>
</dbReference>
<dbReference type="Gene3D" id="2.60.120.1190">
    <property type="match status" value="1"/>
</dbReference>